<dbReference type="InterPro" id="IPR029062">
    <property type="entry name" value="Class_I_gatase-like"/>
</dbReference>
<dbReference type="CDD" id="cd03144">
    <property type="entry name" value="GATase1_ScBLP_like"/>
    <property type="match status" value="1"/>
</dbReference>
<dbReference type="Proteomes" id="UP000054248">
    <property type="component" value="Unassembled WGS sequence"/>
</dbReference>
<evidence type="ECO:0000313" key="2">
    <source>
        <dbReference type="EMBL" id="KIO23381.1"/>
    </source>
</evidence>
<dbReference type="SUPFAM" id="SSF55681">
    <property type="entry name" value="Class II aaRS and biotin synthetases"/>
    <property type="match status" value="1"/>
</dbReference>
<dbReference type="Gene3D" id="3.30.930.10">
    <property type="entry name" value="Bira Bifunctional Protein, Domain 2"/>
    <property type="match status" value="1"/>
</dbReference>
<proteinExistence type="predicted"/>
<dbReference type="EMBL" id="KN823086">
    <property type="protein sequence ID" value="KIO23381.1"/>
    <property type="molecule type" value="Genomic_DNA"/>
</dbReference>
<reference evidence="3" key="2">
    <citation type="submission" date="2015-01" db="EMBL/GenBank/DDBJ databases">
        <title>Evolutionary Origins and Diversification of the Mycorrhizal Mutualists.</title>
        <authorList>
            <consortium name="DOE Joint Genome Institute"/>
            <consortium name="Mycorrhizal Genomics Consortium"/>
            <person name="Kohler A."/>
            <person name="Kuo A."/>
            <person name="Nagy L.G."/>
            <person name="Floudas D."/>
            <person name="Copeland A."/>
            <person name="Barry K.W."/>
            <person name="Cichocki N."/>
            <person name="Veneault-Fourrey C."/>
            <person name="LaButti K."/>
            <person name="Lindquist E.A."/>
            <person name="Lipzen A."/>
            <person name="Lundell T."/>
            <person name="Morin E."/>
            <person name="Murat C."/>
            <person name="Riley R."/>
            <person name="Ohm R."/>
            <person name="Sun H."/>
            <person name="Tunlid A."/>
            <person name="Henrissat B."/>
            <person name="Grigoriev I.V."/>
            <person name="Hibbett D.S."/>
            <person name="Martin F."/>
        </authorList>
    </citation>
    <scope>NUCLEOTIDE SEQUENCE [LARGE SCALE GENOMIC DNA]</scope>
    <source>
        <strain evidence="3">MUT 4182</strain>
    </source>
</reference>
<feature type="non-terminal residue" evidence="2">
    <location>
        <position position="1"/>
    </location>
</feature>
<evidence type="ECO:0000259" key="1">
    <source>
        <dbReference type="Pfam" id="PF09825"/>
    </source>
</evidence>
<protein>
    <recommendedName>
        <fullName evidence="1">Biotin-protein ligase N-terminal domain-containing protein</fullName>
    </recommendedName>
</protein>
<name>A0A0C3QD12_9AGAM</name>
<sequence>KMSINVLVYNGPGVSQTSVSHTLHSLRTLLRPNYSVNAITPQALINDPWPASCALLVIPGGRDTPYVSALEKANPKIKDYVKLGGSFLGICAGGYYGSARVEWEVGTPLEVVGDRALAFFPGVAKGCAFEGFVYESEAGARAIDILVNATETPRTFKGIYYNGGGYFENAENLQSKGVRVLSTYTQGIAKGKAAAVACDIGAGRAILMGPHMEYPITLEPAAEALRKSHPDITDSAISELERARWDLMKMTLELLGLLSPYKTSEDVPSRSQGPLPQVLVSAPSKPFIVPRYLDALRSICPYETPNRLQDANDTFNFHPSANFNSLLAKSRERRVAEGDLGLLERDVVIYEEGSVPTRDQTPLFNLEAYFDHLSSVRSSLSSTGKEELKKLGGILVTTNFSGGLVDVVIGCGINVLNPLPTTSLSQLVPPGAQSELTMEKTIATIMPVFEQMWDTFLSQGGSFEPFMDLYLTRWLHSDQVVTLTTVTPQQTVRIVGITPDYGLLRTIPERGGVGAQFIDLQPDGNSFDMMAGLIKLKQ</sequence>
<reference evidence="2 3" key="1">
    <citation type="submission" date="2014-04" db="EMBL/GenBank/DDBJ databases">
        <authorList>
            <consortium name="DOE Joint Genome Institute"/>
            <person name="Kuo A."/>
            <person name="Girlanda M."/>
            <person name="Perotto S."/>
            <person name="Kohler A."/>
            <person name="Nagy L.G."/>
            <person name="Floudas D."/>
            <person name="Copeland A."/>
            <person name="Barry K.W."/>
            <person name="Cichocki N."/>
            <person name="Veneault-Fourrey C."/>
            <person name="LaButti K."/>
            <person name="Lindquist E.A."/>
            <person name="Lipzen A."/>
            <person name="Lundell T."/>
            <person name="Morin E."/>
            <person name="Murat C."/>
            <person name="Sun H."/>
            <person name="Tunlid A."/>
            <person name="Henrissat B."/>
            <person name="Grigoriev I.V."/>
            <person name="Hibbett D.S."/>
            <person name="Martin F."/>
            <person name="Nordberg H.P."/>
            <person name="Cantor M.N."/>
            <person name="Hua S.X."/>
        </authorList>
    </citation>
    <scope>NUCLEOTIDE SEQUENCE [LARGE SCALE GENOMIC DNA]</scope>
    <source>
        <strain evidence="2 3">MUT 4182</strain>
    </source>
</reference>
<dbReference type="PANTHER" id="PTHR12835:SF5">
    <property type="entry name" value="BIOTIN--PROTEIN LIGASE"/>
    <property type="match status" value="1"/>
</dbReference>
<dbReference type="Pfam" id="PF09825">
    <property type="entry name" value="BPL_N"/>
    <property type="match status" value="1"/>
</dbReference>
<dbReference type="Gene3D" id="3.40.50.880">
    <property type="match status" value="1"/>
</dbReference>
<gene>
    <name evidence="2" type="ORF">M407DRAFT_78134</name>
</gene>
<dbReference type="HOGENOM" id="CLU_006150_1_1_1"/>
<dbReference type="InterPro" id="IPR019197">
    <property type="entry name" value="Biotin-prot_ligase_N"/>
</dbReference>
<dbReference type="GO" id="GO:0005737">
    <property type="term" value="C:cytoplasm"/>
    <property type="evidence" value="ECO:0007669"/>
    <property type="project" value="TreeGrafter"/>
</dbReference>
<dbReference type="AlphaFoldDB" id="A0A0C3QD12"/>
<accession>A0A0C3QD12</accession>
<keyword evidence="3" id="KW-1185">Reference proteome</keyword>
<dbReference type="GO" id="GO:0004077">
    <property type="term" value="F:biotin--[biotin carboxyl-carrier protein] ligase activity"/>
    <property type="evidence" value="ECO:0007669"/>
    <property type="project" value="TreeGrafter"/>
</dbReference>
<dbReference type="PANTHER" id="PTHR12835">
    <property type="entry name" value="BIOTIN PROTEIN LIGASE"/>
    <property type="match status" value="1"/>
</dbReference>
<evidence type="ECO:0000313" key="3">
    <source>
        <dbReference type="Proteomes" id="UP000054248"/>
    </source>
</evidence>
<organism evidence="2 3">
    <name type="scientific">Tulasnella calospora MUT 4182</name>
    <dbReference type="NCBI Taxonomy" id="1051891"/>
    <lineage>
        <taxon>Eukaryota</taxon>
        <taxon>Fungi</taxon>
        <taxon>Dikarya</taxon>
        <taxon>Basidiomycota</taxon>
        <taxon>Agaricomycotina</taxon>
        <taxon>Agaricomycetes</taxon>
        <taxon>Cantharellales</taxon>
        <taxon>Tulasnellaceae</taxon>
        <taxon>Tulasnella</taxon>
    </lineage>
</organism>
<dbReference type="SUPFAM" id="SSF52317">
    <property type="entry name" value="Class I glutamine amidotransferase-like"/>
    <property type="match status" value="1"/>
</dbReference>
<dbReference type="OrthoDB" id="10250105at2759"/>
<dbReference type="STRING" id="1051891.A0A0C3QD12"/>
<dbReference type="InterPro" id="IPR045864">
    <property type="entry name" value="aa-tRNA-synth_II/BPL/LPL"/>
</dbReference>
<feature type="domain" description="Biotin-protein ligase N-terminal" evidence="1">
    <location>
        <begin position="4"/>
        <end position="269"/>
    </location>
</feature>